<evidence type="ECO:0000256" key="2">
    <source>
        <dbReference type="SAM" id="Phobius"/>
    </source>
</evidence>
<dbReference type="NCBIfam" id="NF037996">
    <property type="entry name" value="B-4DMT"/>
    <property type="match status" value="1"/>
</dbReference>
<feature type="transmembrane region" description="Helical" evidence="2">
    <location>
        <begin position="114"/>
        <end position="132"/>
    </location>
</feature>
<keyword evidence="2" id="KW-0812">Transmembrane</keyword>
<keyword evidence="2" id="KW-1133">Transmembrane helix</keyword>
<feature type="transmembrane region" description="Helical" evidence="2">
    <location>
        <begin position="33"/>
        <end position="52"/>
    </location>
</feature>
<feature type="compositionally biased region" description="Acidic residues" evidence="1">
    <location>
        <begin position="226"/>
        <end position="237"/>
    </location>
</feature>
<protein>
    <recommendedName>
        <fullName evidence="5">Transmembrane protein</fullName>
    </recommendedName>
</protein>
<accession>A0AA91EZQ5</accession>
<evidence type="ECO:0000256" key="1">
    <source>
        <dbReference type="SAM" id="MobiDB-lite"/>
    </source>
</evidence>
<organism evidence="3 4">
    <name type="scientific">Mycolicibacter heraklionensis</name>
    <dbReference type="NCBI Taxonomy" id="512402"/>
    <lineage>
        <taxon>Bacteria</taxon>
        <taxon>Bacillati</taxon>
        <taxon>Actinomycetota</taxon>
        <taxon>Actinomycetes</taxon>
        <taxon>Mycobacteriales</taxon>
        <taxon>Mycobacteriaceae</taxon>
        <taxon>Mycolicibacter</taxon>
    </lineage>
</organism>
<keyword evidence="2" id="KW-0472">Membrane</keyword>
<evidence type="ECO:0000313" key="4">
    <source>
        <dbReference type="Proteomes" id="UP000093712"/>
    </source>
</evidence>
<gene>
    <name evidence="3" type="ORF">A5649_07120</name>
</gene>
<dbReference type="InterPro" id="IPR047958">
    <property type="entry name" value="B-4DMT-like"/>
</dbReference>
<evidence type="ECO:0008006" key="5">
    <source>
        <dbReference type="Google" id="ProtNLM"/>
    </source>
</evidence>
<reference evidence="3 4" key="1">
    <citation type="submission" date="2016-06" db="EMBL/GenBank/DDBJ databases">
        <authorList>
            <person name="Sutton G."/>
            <person name="Brinkac L."/>
            <person name="Sanka R."/>
            <person name="Adams M."/>
            <person name="Lau E."/>
            <person name="Garcia-Basteiro A."/>
            <person name="Lopez-Varela E."/>
            <person name="Palencia S."/>
        </authorList>
    </citation>
    <scope>NUCLEOTIDE SEQUENCE [LARGE SCALE GENOMIC DNA]</scope>
    <source>
        <strain evidence="3 4">1211594.5</strain>
    </source>
</reference>
<feature type="region of interest" description="Disordered" evidence="1">
    <location>
        <begin position="177"/>
        <end position="237"/>
    </location>
</feature>
<comment type="caution">
    <text evidence="3">The sequence shown here is derived from an EMBL/GenBank/DDBJ whole genome shotgun (WGS) entry which is preliminary data.</text>
</comment>
<dbReference type="AlphaFoldDB" id="A0AA91EZQ5"/>
<proteinExistence type="predicted"/>
<sequence length="237" mass="24935">MSKWFLRGLVFAALMVVVRLIQGVLINAFEAQAGLISLALMILFAIAVFVWGRSDGREDAKANADPDRRADLAMTWLGAGLIAGLLSGFVSWLIGQFDKALYISTFFNELTSFAAFTALLVFVVAVAAVALGRRAIDKEYEKHPERRPVPAAAEESQPATDVFATVGAPALAAEETGAVQTEAAAPASDATLAGPSAGFTTEEFPADTDATTEFPVIEDNGGAEAQSEDSASDDSTK</sequence>
<dbReference type="Proteomes" id="UP000093712">
    <property type="component" value="Unassembled WGS sequence"/>
</dbReference>
<feature type="transmembrane region" description="Helical" evidence="2">
    <location>
        <begin position="73"/>
        <end position="94"/>
    </location>
</feature>
<dbReference type="RefSeq" id="WP_065041359.1">
    <property type="nucleotide sequence ID" value="NZ_LZME01000114.1"/>
</dbReference>
<evidence type="ECO:0000313" key="3">
    <source>
        <dbReference type="EMBL" id="OBK83076.1"/>
    </source>
</evidence>
<dbReference type="EMBL" id="LZME01000114">
    <property type="protein sequence ID" value="OBK83076.1"/>
    <property type="molecule type" value="Genomic_DNA"/>
</dbReference>
<name>A0AA91EZQ5_9MYCO</name>